<name>A0A1J1IAS0_9DIPT</name>
<accession>A0A1J1IAS0</accession>
<dbReference type="AlphaFoldDB" id="A0A1J1IAS0"/>
<dbReference type="EMBL" id="CVRI01000047">
    <property type="protein sequence ID" value="CRK97383.1"/>
    <property type="molecule type" value="Genomic_DNA"/>
</dbReference>
<protein>
    <submittedName>
        <fullName evidence="1">CLUMA_CG010773, isoform A</fullName>
    </submittedName>
</protein>
<dbReference type="Proteomes" id="UP000183832">
    <property type="component" value="Unassembled WGS sequence"/>
</dbReference>
<sequence length="78" mass="9190">MVNDEGKFTEKKTSRLCSNKKSHEFYHREKVKVVDYIGIKDSHLRSILCPRATDLFAHSFHLINSIGLDKFYQMDRKS</sequence>
<evidence type="ECO:0000313" key="2">
    <source>
        <dbReference type="Proteomes" id="UP000183832"/>
    </source>
</evidence>
<reference evidence="1 2" key="1">
    <citation type="submission" date="2015-04" db="EMBL/GenBank/DDBJ databases">
        <authorList>
            <person name="Syromyatnikov M.Y."/>
            <person name="Popov V.N."/>
        </authorList>
    </citation>
    <scope>NUCLEOTIDE SEQUENCE [LARGE SCALE GENOMIC DNA]</scope>
</reference>
<proteinExistence type="predicted"/>
<organism evidence="1 2">
    <name type="scientific">Clunio marinus</name>
    <dbReference type="NCBI Taxonomy" id="568069"/>
    <lineage>
        <taxon>Eukaryota</taxon>
        <taxon>Metazoa</taxon>
        <taxon>Ecdysozoa</taxon>
        <taxon>Arthropoda</taxon>
        <taxon>Hexapoda</taxon>
        <taxon>Insecta</taxon>
        <taxon>Pterygota</taxon>
        <taxon>Neoptera</taxon>
        <taxon>Endopterygota</taxon>
        <taxon>Diptera</taxon>
        <taxon>Nematocera</taxon>
        <taxon>Chironomoidea</taxon>
        <taxon>Chironomidae</taxon>
        <taxon>Clunio</taxon>
    </lineage>
</organism>
<keyword evidence="2" id="KW-1185">Reference proteome</keyword>
<gene>
    <name evidence="1" type="ORF">CLUMA_CG010773</name>
</gene>
<evidence type="ECO:0000313" key="1">
    <source>
        <dbReference type="EMBL" id="CRK97383.1"/>
    </source>
</evidence>